<evidence type="ECO:0000256" key="12">
    <source>
        <dbReference type="ARBA" id="ARBA00046373"/>
    </source>
</evidence>
<dbReference type="Gene3D" id="1.20.960.40">
    <property type="match status" value="1"/>
</dbReference>
<dbReference type="GO" id="GO:0005813">
    <property type="term" value="C:centrosome"/>
    <property type="evidence" value="ECO:0007669"/>
    <property type="project" value="UniProtKB-SubCell"/>
</dbReference>
<evidence type="ECO:0000256" key="9">
    <source>
        <dbReference type="ARBA" id="ARBA00041026"/>
    </source>
</evidence>
<dbReference type="InterPro" id="IPR018993">
    <property type="entry name" value="FOP_dimerisation-dom_N"/>
</dbReference>
<keyword evidence="7" id="KW-0206">Cytoskeleton</keyword>
<evidence type="ECO:0000313" key="15">
    <source>
        <dbReference type="Proteomes" id="UP000762676"/>
    </source>
</evidence>
<evidence type="ECO:0000256" key="11">
    <source>
        <dbReference type="ARBA" id="ARBA00046076"/>
    </source>
</evidence>
<sequence>RLTASLVQEFLEFFNLEFTLAVFKPESGVNDKEKRSELLKQLNIPSSGAPPSGPLLTSLLHANSAAKHSSSLGSGDGVNVAKLKSHRVNTYMLFIF</sequence>
<reference evidence="14 15" key="1">
    <citation type="journal article" date="2021" name="Elife">
        <title>Chloroplast acquisition without the gene transfer in kleptoplastic sea slugs, Plakobranchus ocellatus.</title>
        <authorList>
            <person name="Maeda T."/>
            <person name="Takahashi S."/>
            <person name="Yoshida T."/>
            <person name="Shimamura S."/>
            <person name="Takaki Y."/>
            <person name="Nagai Y."/>
            <person name="Toyoda A."/>
            <person name="Suzuki Y."/>
            <person name="Arimoto A."/>
            <person name="Ishii H."/>
            <person name="Satoh N."/>
            <person name="Nishiyama T."/>
            <person name="Hasebe M."/>
            <person name="Maruyama T."/>
            <person name="Minagawa J."/>
            <person name="Obokata J."/>
            <person name="Shigenobu S."/>
        </authorList>
    </citation>
    <scope>NUCLEOTIDE SEQUENCE [LARGE SCALE GENOMIC DNA]</scope>
</reference>
<keyword evidence="15" id="KW-1185">Reference proteome</keyword>
<dbReference type="PANTHER" id="PTHR15431">
    <property type="entry name" value="FGFR1 ONCOGENE PARTNER/LISH DOMAIN-CONTAINING PROTEIN"/>
    <property type="match status" value="1"/>
</dbReference>
<dbReference type="EMBL" id="BMAT01004258">
    <property type="protein sequence ID" value="GFR71108.1"/>
    <property type="molecule type" value="Genomic_DNA"/>
</dbReference>
<organism evidence="14 15">
    <name type="scientific">Elysia marginata</name>
    <dbReference type="NCBI Taxonomy" id="1093978"/>
    <lineage>
        <taxon>Eukaryota</taxon>
        <taxon>Metazoa</taxon>
        <taxon>Spiralia</taxon>
        <taxon>Lophotrochozoa</taxon>
        <taxon>Mollusca</taxon>
        <taxon>Gastropoda</taxon>
        <taxon>Heterobranchia</taxon>
        <taxon>Euthyneura</taxon>
        <taxon>Panpulmonata</taxon>
        <taxon>Sacoglossa</taxon>
        <taxon>Placobranchoidea</taxon>
        <taxon>Plakobranchidae</taxon>
        <taxon>Elysia</taxon>
    </lineage>
</organism>
<evidence type="ECO:0000313" key="14">
    <source>
        <dbReference type="EMBL" id="GFR71108.1"/>
    </source>
</evidence>
<name>A0AAV4FCI4_9GAST</name>
<comment type="subunit">
    <text evidence="12">Homodimer. Part of a ternary complex that contains CEP350, CEP43 and MAPRE1. Interacts directly with CEP350 and MAPRE1. Interacts with CEP19. Interacts (via N-terminus) with CEP350 (via C-terminus).</text>
</comment>
<dbReference type="AlphaFoldDB" id="A0AAV4FCI4"/>
<keyword evidence="8" id="KW-0966">Cell projection</keyword>
<evidence type="ECO:0000256" key="3">
    <source>
        <dbReference type="ARBA" id="ARBA00005385"/>
    </source>
</evidence>
<evidence type="ECO:0000256" key="8">
    <source>
        <dbReference type="ARBA" id="ARBA00023273"/>
    </source>
</evidence>
<dbReference type="Proteomes" id="UP000762676">
    <property type="component" value="Unassembled WGS sequence"/>
</dbReference>
<evidence type="ECO:0000259" key="13">
    <source>
        <dbReference type="Pfam" id="PF09398"/>
    </source>
</evidence>
<dbReference type="Pfam" id="PF09398">
    <property type="entry name" value="FOP_dimer"/>
    <property type="match status" value="1"/>
</dbReference>
<proteinExistence type="inferred from homology"/>
<comment type="similarity">
    <text evidence="3">Belongs to the CEP43 family.</text>
</comment>
<gene>
    <name evidence="14" type="ORF">ElyMa_002088100</name>
</gene>
<dbReference type="PROSITE" id="PS50896">
    <property type="entry name" value="LISH"/>
    <property type="match status" value="1"/>
</dbReference>
<evidence type="ECO:0000256" key="5">
    <source>
        <dbReference type="ARBA" id="ARBA00022553"/>
    </source>
</evidence>
<comment type="subcellular location">
    <subcellularLocation>
        <location evidence="1">Cytoplasm</location>
        <location evidence="1">Cytoskeleton</location>
        <location evidence="1">Cilium basal body</location>
    </subcellularLocation>
    <subcellularLocation>
        <location evidence="2">Cytoplasm</location>
        <location evidence="2">Cytoskeleton</location>
        <location evidence="2">Microtubule organizing center</location>
        <location evidence="2">Centrosome</location>
    </subcellularLocation>
</comment>
<feature type="domain" description="FGFR1 oncogene partner (FOP) N-terminal dimerisation" evidence="13">
    <location>
        <begin position="1"/>
        <end position="60"/>
    </location>
</feature>
<dbReference type="PANTHER" id="PTHR15431:SF9">
    <property type="entry name" value="CENTROSOMAL PROTEIN 43"/>
    <property type="match status" value="1"/>
</dbReference>
<evidence type="ECO:0000256" key="7">
    <source>
        <dbReference type="ARBA" id="ARBA00023212"/>
    </source>
</evidence>
<evidence type="ECO:0000256" key="10">
    <source>
        <dbReference type="ARBA" id="ARBA00042293"/>
    </source>
</evidence>
<keyword evidence="6" id="KW-0970">Cilium biogenesis/degradation</keyword>
<evidence type="ECO:0000256" key="6">
    <source>
        <dbReference type="ARBA" id="ARBA00022794"/>
    </source>
</evidence>
<keyword evidence="4" id="KW-0963">Cytoplasm</keyword>
<comment type="function">
    <text evidence="11">Required for anchoring microtubules to the centrosomes. Required for ciliation.</text>
</comment>
<dbReference type="InterPro" id="IPR006594">
    <property type="entry name" value="LisH"/>
</dbReference>
<evidence type="ECO:0000256" key="4">
    <source>
        <dbReference type="ARBA" id="ARBA00022490"/>
    </source>
</evidence>
<accession>A0AAV4FCI4</accession>
<dbReference type="GO" id="GO:0030030">
    <property type="term" value="P:cell projection organization"/>
    <property type="evidence" value="ECO:0007669"/>
    <property type="project" value="UniProtKB-KW"/>
</dbReference>
<comment type="caution">
    <text evidence="14">The sequence shown here is derived from an EMBL/GenBank/DDBJ whole genome shotgun (WGS) entry which is preliminary data.</text>
</comment>
<evidence type="ECO:0000256" key="2">
    <source>
        <dbReference type="ARBA" id="ARBA00004300"/>
    </source>
</evidence>
<keyword evidence="5" id="KW-0597">Phosphoprotein</keyword>
<feature type="non-terminal residue" evidence="14">
    <location>
        <position position="1"/>
    </location>
</feature>
<protein>
    <recommendedName>
        <fullName evidence="9">Centrosomal protein 43</fullName>
    </recommendedName>
    <alternativeName>
        <fullName evidence="10">FGFR1 oncogene partner</fullName>
    </alternativeName>
</protein>
<evidence type="ECO:0000256" key="1">
    <source>
        <dbReference type="ARBA" id="ARBA00004120"/>
    </source>
</evidence>
<dbReference type="GO" id="GO:0034453">
    <property type="term" value="P:microtubule anchoring"/>
    <property type="evidence" value="ECO:0007669"/>
    <property type="project" value="InterPro"/>
</dbReference>